<dbReference type="NCBIfam" id="NF008956">
    <property type="entry name" value="PRK12299.1"/>
    <property type="match status" value="1"/>
</dbReference>
<keyword evidence="4 9" id="KW-0479">Metal-binding</keyword>
<dbReference type="Gene3D" id="3.40.50.300">
    <property type="entry name" value="P-loop containing nucleotide triphosphate hydrolases"/>
    <property type="match status" value="1"/>
</dbReference>
<dbReference type="AlphaFoldDB" id="A0A1X9LPQ6"/>
<dbReference type="Gene3D" id="3.30.300.350">
    <property type="entry name" value="GTP-binding protein OBG, C-terminal domain"/>
    <property type="match status" value="1"/>
</dbReference>
<dbReference type="SUPFAM" id="SSF52540">
    <property type="entry name" value="P-loop containing nucleoside triphosphate hydrolases"/>
    <property type="match status" value="1"/>
</dbReference>
<keyword evidence="5 9" id="KW-0547">Nucleotide-binding</keyword>
<evidence type="ECO:0000256" key="4">
    <source>
        <dbReference type="ARBA" id="ARBA00022723"/>
    </source>
</evidence>
<dbReference type="InterPro" id="IPR036346">
    <property type="entry name" value="GTP-bd_prot_GTP1/OBG_C_sf"/>
</dbReference>
<dbReference type="GO" id="GO:0003924">
    <property type="term" value="F:GTPase activity"/>
    <property type="evidence" value="ECO:0007669"/>
    <property type="project" value="UniProtKB-UniRule"/>
</dbReference>
<feature type="binding site" evidence="9">
    <location>
        <begin position="166"/>
        <end position="173"/>
    </location>
    <ligand>
        <name>GTP</name>
        <dbReference type="ChEBI" id="CHEBI:37565"/>
    </ligand>
</feature>
<dbReference type="InterPro" id="IPR036726">
    <property type="entry name" value="GTP1_OBG_dom_sf"/>
</dbReference>
<dbReference type="InterPro" id="IPR027417">
    <property type="entry name" value="P-loop_NTPase"/>
</dbReference>
<dbReference type="GO" id="GO:0005737">
    <property type="term" value="C:cytoplasm"/>
    <property type="evidence" value="ECO:0007669"/>
    <property type="project" value="UniProtKB-SubCell"/>
</dbReference>
<dbReference type="InterPro" id="IPR006073">
    <property type="entry name" value="GTP-bd"/>
</dbReference>
<dbReference type="FunFam" id="2.70.210.12:FF:000001">
    <property type="entry name" value="GTPase Obg"/>
    <property type="match status" value="1"/>
</dbReference>
<dbReference type="SUPFAM" id="SSF102741">
    <property type="entry name" value="Obg GTP-binding protein C-terminal domain"/>
    <property type="match status" value="1"/>
</dbReference>
<feature type="binding site" evidence="9">
    <location>
        <position position="173"/>
    </location>
    <ligand>
        <name>Mg(2+)</name>
        <dbReference type="ChEBI" id="CHEBI:18420"/>
    </ligand>
</feature>
<dbReference type="PROSITE" id="PS51710">
    <property type="entry name" value="G_OBG"/>
    <property type="match status" value="1"/>
</dbReference>
<dbReference type="EC" id="3.6.5.-" evidence="9"/>
<dbReference type="Pfam" id="PF01018">
    <property type="entry name" value="GTP1_OBG"/>
    <property type="match status" value="1"/>
</dbReference>
<dbReference type="PANTHER" id="PTHR11702">
    <property type="entry name" value="DEVELOPMENTALLY REGULATED GTP-BINDING PROTEIN-RELATED"/>
    <property type="match status" value="1"/>
</dbReference>
<dbReference type="HAMAP" id="MF_01454">
    <property type="entry name" value="GTPase_Obg"/>
    <property type="match status" value="1"/>
</dbReference>
<dbReference type="InterPro" id="IPR045086">
    <property type="entry name" value="OBG_GTPase"/>
</dbReference>
<keyword evidence="6 9" id="KW-0378">Hydrolase</keyword>
<dbReference type="EMBL" id="CP020715">
    <property type="protein sequence ID" value="ARJ05109.1"/>
    <property type="molecule type" value="Genomic_DNA"/>
</dbReference>
<dbReference type="GO" id="GO:0005525">
    <property type="term" value="F:GTP binding"/>
    <property type="evidence" value="ECO:0007669"/>
    <property type="project" value="UniProtKB-UniRule"/>
</dbReference>
<dbReference type="Pfam" id="PF01926">
    <property type="entry name" value="MMR_HSR1"/>
    <property type="match status" value="1"/>
</dbReference>
<evidence type="ECO:0000256" key="6">
    <source>
        <dbReference type="ARBA" id="ARBA00022801"/>
    </source>
</evidence>
<dbReference type="NCBIfam" id="NF008955">
    <property type="entry name" value="PRK12297.1"/>
    <property type="match status" value="1"/>
</dbReference>
<dbReference type="Pfam" id="PF09269">
    <property type="entry name" value="DUF1967"/>
    <property type="match status" value="1"/>
</dbReference>
<dbReference type="GO" id="GO:0042254">
    <property type="term" value="P:ribosome biogenesis"/>
    <property type="evidence" value="ECO:0007669"/>
    <property type="project" value="UniProtKB-UniRule"/>
</dbReference>
<dbReference type="InterPro" id="IPR006169">
    <property type="entry name" value="GTP1_OBG_dom"/>
</dbReference>
<comment type="function">
    <text evidence="9">An essential GTPase which binds GTP, GDP and possibly (p)ppGpp with moderate affinity, with high nucleotide exchange rates and a fairly low GTP hydrolysis rate. Plays a role in control of the cell cycle, stress response, ribosome biogenesis and in those bacteria that undergo differentiation, in morphogenesis control.</text>
</comment>
<dbReference type="PRINTS" id="PR00326">
    <property type="entry name" value="GTP1OBG"/>
</dbReference>
<gene>
    <name evidence="11" type="primary">obgE</name>
    <name evidence="9" type="synonym">obg</name>
    <name evidence="11" type="ORF">B5808_07745</name>
</gene>
<feature type="binding site" evidence="9">
    <location>
        <begin position="317"/>
        <end position="319"/>
    </location>
    <ligand>
        <name>GTP</name>
        <dbReference type="ChEBI" id="CHEBI:37565"/>
    </ligand>
</feature>
<dbReference type="InterPro" id="IPR015349">
    <property type="entry name" value="OCT_dom"/>
</dbReference>
<evidence type="ECO:0000256" key="7">
    <source>
        <dbReference type="ARBA" id="ARBA00022842"/>
    </source>
</evidence>
<organism evidence="11 12">
    <name type="scientific">Cnuibacter physcomitrellae</name>
    <dbReference type="NCBI Taxonomy" id="1619308"/>
    <lineage>
        <taxon>Bacteria</taxon>
        <taxon>Bacillati</taxon>
        <taxon>Actinomycetota</taxon>
        <taxon>Actinomycetes</taxon>
        <taxon>Micrococcales</taxon>
        <taxon>Microbacteriaceae</taxon>
        <taxon>Cnuibacter</taxon>
    </lineage>
</organism>
<dbReference type="KEGG" id="cphy:B5808_07745"/>
<comment type="subcellular location">
    <subcellularLocation>
        <location evidence="9">Cytoplasm</location>
    </subcellularLocation>
</comment>
<name>A0A1X9LPQ6_9MICO</name>
<dbReference type="PROSITE" id="PS51883">
    <property type="entry name" value="OBG"/>
    <property type="match status" value="1"/>
</dbReference>
<feature type="compositionally biased region" description="Basic and acidic residues" evidence="10">
    <location>
        <begin position="454"/>
        <end position="474"/>
    </location>
</feature>
<keyword evidence="7 9" id="KW-0460">Magnesium</keyword>
<feature type="binding site" evidence="9">
    <location>
        <position position="193"/>
    </location>
    <ligand>
        <name>Mg(2+)</name>
        <dbReference type="ChEBI" id="CHEBI:18420"/>
    </ligand>
</feature>
<evidence type="ECO:0000256" key="3">
    <source>
        <dbReference type="ARBA" id="ARBA00022490"/>
    </source>
</evidence>
<dbReference type="InterPro" id="IPR014100">
    <property type="entry name" value="GTP-bd_Obg/CgtA"/>
</dbReference>
<dbReference type="Gene3D" id="2.70.210.12">
    <property type="entry name" value="GTP1/OBG domain"/>
    <property type="match status" value="1"/>
</dbReference>
<sequence>MVTFVDTVTLHLRAGDGGNGCVSVRREKFKPLAGPDGGNGGNGGDIVLVSDPQTTTLLGYHRHPHRTSPSGGFGMGDNRSGADGELVELPVPVGTVVKSPTGEEIADLSEPGMRFVAAEGGHGGLGNAALANPKRKAPGFALLGTPGWQGDLVLELKTVADVALVGFPSAGKSSLVASLSAAKPKIADYPFTTLHPNLGVVQAGSVRYTIADVPGLIEGASEGKGLGLEFLRHVERCSALLHVLDCATLEPGRDPISDLDVILAELAAYPVPEGQVPLLERPQLIALNKIDVPEGRELADMVRPDLEARGYRVFEISTVSHEGLKPLSFALAEVVEAARVVAAEQPERPRIVLRPKAVDDAGFTVRVEGGTYGPVYRILGAKPERWVAQTDFANDEAVGFLADRLNKLGVEDQLFRAGAQAGSTVVIGEGNGVVFDWEPTLTSTAELITSPRGSDARLDDNRRRTNAQRREDYHDLMDARAEARAELVREKEAGLWADDDLADDRDEETGR</sequence>
<evidence type="ECO:0000313" key="12">
    <source>
        <dbReference type="Proteomes" id="UP000192775"/>
    </source>
</evidence>
<dbReference type="NCBIfam" id="TIGR03595">
    <property type="entry name" value="Obg_CgtA_exten"/>
    <property type="match status" value="1"/>
</dbReference>
<dbReference type="Proteomes" id="UP000192775">
    <property type="component" value="Chromosome"/>
</dbReference>
<dbReference type="NCBIfam" id="TIGR02729">
    <property type="entry name" value="Obg_CgtA"/>
    <property type="match status" value="1"/>
</dbReference>
<keyword evidence="8 9" id="KW-0342">GTP-binding</keyword>
<dbReference type="GO" id="GO:0000287">
    <property type="term" value="F:magnesium ion binding"/>
    <property type="evidence" value="ECO:0007669"/>
    <property type="project" value="InterPro"/>
</dbReference>
<feature type="binding site" evidence="9">
    <location>
        <begin position="212"/>
        <end position="215"/>
    </location>
    <ligand>
        <name>GTP</name>
        <dbReference type="ChEBI" id="CHEBI:37565"/>
    </ligand>
</feature>
<accession>A0A1X9LPQ6</accession>
<dbReference type="STRING" id="1619308.B5808_07745"/>
<feature type="binding site" evidence="9">
    <location>
        <begin position="191"/>
        <end position="195"/>
    </location>
    <ligand>
        <name>GTP</name>
        <dbReference type="ChEBI" id="CHEBI:37565"/>
    </ligand>
</feature>
<keyword evidence="3 9" id="KW-0963">Cytoplasm</keyword>
<evidence type="ECO:0000256" key="5">
    <source>
        <dbReference type="ARBA" id="ARBA00022741"/>
    </source>
</evidence>
<evidence type="ECO:0000256" key="9">
    <source>
        <dbReference type="HAMAP-Rule" id="MF_01454"/>
    </source>
</evidence>
<dbReference type="InterPro" id="IPR031167">
    <property type="entry name" value="G_OBG"/>
</dbReference>
<dbReference type="RefSeq" id="WP_085019247.1">
    <property type="nucleotide sequence ID" value="NZ_BMHD01000001.1"/>
</dbReference>
<dbReference type="CDD" id="cd01898">
    <property type="entry name" value="Obg"/>
    <property type="match status" value="1"/>
</dbReference>
<comment type="similarity">
    <text evidence="2 9">Belongs to the TRAFAC class OBG-HflX-like GTPase superfamily. OBG GTPase family.</text>
</comment>
<proteinExistence type="inferred from homology"/>
<evidence type="ECO:0000256" key="2">
    <source>
        <dbReference type="ARBA" id="ARBA00007699"/>
    </source>
</evidence>
<protein>
    <recommendedName>
        <fullName evidence="9">GTPase Obg</fullName>
        <ecNumber evidence="9">3.6.5.-</ecNumber>
    </recommendedName>
    <alternativeName>
        <fullName evidence="9">GTP-binding protein Obg</fullName>
    </alternativeName>
</protein>
<evidence type="ECO:0000313" key="11">
    <source>
        <dbReference type="EMBL" id="ARJ05109.1"/>
    </source>
</evidence>
<dbReference type="InterPro" id="IPR006074">
    <property type="entry name" value="GTP1-OBG_CS"/>
</dbReference>
<feature type="binding site" evidence="9">
    <location>
        <begin position="288"/>
        <end position="291"/>
    </location>
    <ligand>
        <name>GTP</name>
        <dbReference type="ChEBI" id="CHEBI:37565"/>
    </ligand>
</feature>
<dbReference type="PROSITE" id="PS51881">
    <property type="entry name" value="OCT"/>
    <property type="match status" value="1"/>
</dbReference>
<evidence type="ECO:0000256" key="8">
    <source>
        <dbReference type="ARBA" id="ARBA00023134"/>
    </source>
</evidence>
<evidence type="ECO:0000256" key="1">
    <source>
        <dbReference type="ARBA" id="ARBA00001946"/>
    </source>
</evidence>
<evidence type="ECO:0000256" key="10">
    <source>
        <dbReference type="SAM" id="MobiDB-lite"/>
    </source>
</evidence>
<dbReference type="SUPFAM" id="SSF82051">
    <property type="entry name" value="Obg GTP-binding protein N-terminal domain"/>
    <property type="match status" value="1"/>
</dbReference>
<dbReference type="NCBIfam" id="NF008954">
    <property type="entry name" value="PRK12296.1"/>
    <property type="match status" value="1"/>
</dbReference>
<comment type="subunit">
    <text evidence="9">Monomer.</text>
</comment>
<dbReference type="PANTHER" id="PTHR11702:SF31">
    <property type="entry name" value="MITOCHONDRIAL RIBOSOME-ASSOCIATED GTPASE 2"/>
    <property type="match status" value="1"/>
</dbReference>
<comment type="cofactor">
    <cofactor evidence="1 9">
        <name>Mg(2+)</name>
        <dbReference type="ChEBI" id="CHEBI:18420"/>
    </cofactor>
</comment>
<reference evidence="11 12" key="1">
    <citation type="submission" date="2017-04" db="EMBL/GenBank/DDBJ databases">
        <authorList>
            <person name="Afonso C.L."/>
            <person name="Miller P.J."/>
            <person name="Scott M.A."/>
            <person name="Spackman E."/>
            <person name="Goraichik I."/>
            <person name="Dimitrov K.M."/>
            <person name="Suarez D.L."/>
            <person name="Swayne D.E."/>
        </authorList>
    </citation>
    <scope>NUCLEOTIDE SEQUENCE [LARGE SCALE GENOMIC DNA]</scope>
    <source>
        <strain evidence="12">XA(T)</strain>
    </source>
</reference>
<keyword evidence="12" id="KW-1185">Reference proteome</keyword>
<dbReference type="PROSITE" id="PS00905">
    <property type="entry name" value="GTP1_OBG"/>
    <property type="match status" value="1"/>
</dbReference>
<feature type="region of interest" description="Disordered" evidence="10">
    <location>
        <begin position="448"/>
        <end position="474"/>
    </location>
</feature>